<comment type="caution">
    <text evidence="4">The sequence shown here is derived from an EMBL/GenBank/DDBJ whole genome shotgun (WGS) entry which is preliminary data.</text>
</comment>
<feature type="domain" description="Nitrogenase/oxidoreductase component 1" evidence="3">
    <location>
        <begin position="27"/>
        <end position="431"/>
    </location>
</feature>
<evidence type="ECO:0000313" key="4">
    <source>
        <dbReference type="EMBL" id="TWA87886.1"/>
    </source>
</evidence>
<dbReference type="InterPro" id="IPR049939">
    <property type="entry name" value="NifE-like"/>
</dbReference>
<dbReference type="Pfam" id="PF00148">
    <property type="entry name" value="Oxidored_nitro"/>
    <property type="match status" value="1"/>
</dbReference>
<dbReference type="PANTHER" id="PTHR42956:SF1">
    <property type="entry name" value="NITROGENASE IRON-MOLYBDENUM COFACTOR BIOSYNTHESIS PROTEIN NIFE"/>
    <property type="match status" value="1"/>
</dbReference>
<dbReference type="SUPFAM" id="SSF53807">
    <property type="entry name" value="Helical backbone' metal receptor"/>
    <property type="match status" value="1"/>
</dbReference>
<dbReference type="InterPro" id="IPR000318">
    <property type="entry name" value="Nase_comp1_CS"/>
</dbReference>
<dbReference type="PANTHER" id="PTHR42956">
    <property type="entry name" value="NITROGENASE IRON-MOLYBDENUM COFACTOR BIOSYNTHESIS PROTEIN NIFE"/>
    <property type="match status" value="1"/>
</dbReference>
<reference evidence="4 5" key="1">
    <citation type="submission" date="2019-06" db="EMBL/GenBank/DDBJ databases">
        <title>Genomic Encyclopedia of Type Strains, Phase IV (KMG-V): Genome sequencing to study the core and pangenomes of soil and plant-associated prokaryotes.</title>
        <authorList>
            <person name="Whitman W."/>
        </authorList>
    </citation>
    <scope>NUCLEOTIDE SEQUENCE [LARGE SCALE GENOMIC DNA]</scope>
    <source>
        <strain evidence="4 5">BR 11650</strain>
    </source>
</reference>
<proteinExistence type="inferred from homology"/>
<dbReference type="CDD" id="cd00316">
    <property type="entry name" value="Oxidoreductase_nitrogenase"/>
    <property type="match status" value="1"/>
</dbReference>
<accession>A0A560CSQ1</accession>
<keyword evidence="2" id="KW-0535">Nitrogen fixation</keyword>
<evidence type="ECO:0000256" key="1">
    <source>
        <dbReference type="ARBA" id="ARBA00011002"/>
    </source>
</evidence>
<name>A0A560CSQ1_AZOBR</name>
<dbReference type="AlphaFoldDB" id="A0A560CSQ1"/>
<dbReference type="PROSITE" id="PS00090">
    <property type="entry name" value="NITROGENASE_1_2"/>
    <property type="match status" value="1"/>
</dbReference>
<dbReference type="GO" id="GO:0016163">
    <property type="term" value="F:nitrogenase activity"/>
    <property type="evidence" value="ECO:0007669"/>
    <property type="project" value="InterPro"/>
</dbReference>
<comment type="similarity">
    <text evidence="1">Belongs to the NifD/NifK/NifE/NifN family.</text>
</comment>
<gene>
    <name evidence="4" type="ORF">FBZ83_101755</name>
</gene>
<dbReference type="RefSeq" id="WP_145681118.1">
    <property type="nucleotide sequence ID" value="NZ_VITH01000001.1"/>
</dbReference>
<sequence length="436" mass="46097">MDGIPDLEPQGAAGVSGPCMVDPVTKCAIFGIAQVVGEIRGGSVLVHGPKGCAFPAYEATHLSRVTFNYSEMCEKTVIFGGETLLGEKLWETYHDNNAGLIGVISTCSSDIIGDDIDGVIGSAGLPVPVLKIEGAGFKRTHRQATDHAMAVLLKGLLPARDGSDGSINLLGHVGAHSRWKDDCSQLQAMLARFGRPVRTLFLDNDLSDLTAAAAADLTVLASPDIGGEAARVLKRKAKIPSIAPPPPIGLERSVDWLIAVADALGTPLARADADAVADETRRRFWGNLGRVTSQRPFDKLRTATIAIVAEPVLAEGYAHLLACELEAVPALVVLKTGTPDEESVRALADALPATSRVVVTGDNARIEAELKAAGPDVLLGNDLDFIKHRGVGKVAYVGISYPSSRRVYLNPRSYWGFDGVLNFVEDLFNAVADAHG</sequence>
<evidence type="ECO:0000313" key="5">
    <source>
        <dbReference type="Proteomes" id="UP000318529"/>
    </source>
</evidence>
<evidence type="ECO:0000259" key="3">
    <source>
        <dbReference type="Pfam" id="PF00148"/>
    </source>
</evidence>
<protein>
    <submittedName>
        <fullName evidence="4">Nitrogenase molybdenum-iron protein beta chain</fullName>
    </submittedName>
</protein>
<evidence type="ECO:0000256" key="2">
    <source>
        <dbReference type="ARBA" id="ARBA00023231"/>
    </source>
</evidence>
<dbReference type="InterPro" id="IPR000510">
    <property type="entry name" value="Nase/OxRdtase_comp1"/>
</dbReference>
<dbReference type="Gene3D" id="3.40.50.1980">
    <property type="entry name" value="Nitrogenase molybdenum iron protein domain"/>
    <property type="match status" value="3"/>
</dbReference>
<dbReference type="EMBL" id="VITH01000001">
    <property type="protein sequence ID" value="TWA87886.1"/>
    <property type="molecule type" value="Genomic_DNA"/>
</dbReference>
<dbReference type="Proteomes" id="UP000318529">
    <property type="component" value="Unassembled WGS sequence"/>
</dbReference>
<organism evidence="4 5">
    <name type="scientific">Azospirillum brasilense</name>
    <dbReference type="NCBI Taxonomy" id="192"/>
    <lineage>
        <taxon>Bacteria</taxon>
        <taxon>Pseudomonadati</taxon>
        <taxon>Pseudomonadota</taxon>
        <taxon>Alphaproteobacteria</taxon>
        <taxon>Rhodospirillales</taxon>
        <taxon>Azospirillaceae</taxon>
        <taxon>Azospirillum</taxon>
    </lineage>
</organism>